<sequence length="79" mass="8933">MEITKIKWSEASRELLMSQLDYMAEVRGSRKGDDPTPISVGPFTGSYAELLSFFQSNPTEEEMHAFAMVDGYSTRKTFS</sequence>
<name>A0A6N2TXD4_CITAM</name>
<organism evidence="1">
    <name type="scientific">Citrobacter amalonaticus</name>
    <dbReference type="NCBI Taxonomy" id="35703"/>
    <lineage>
        <taxon>Bacteria</taxon>
        <taxon>Pseudomonadati</taxon>
        <taxon>Pseudomonadota</taxon>
        <taxon>Gammaproteobacteria</taxon>
        <taxon>Enterobacterales</taxon>
        <taxon>Enterobacteriaceae</taxon>
        <taxon>Citrobacter</taxon>
    </lineage>
</organism>
<proteinExistence type="predicted"/>
<dbReference type="AlphaFoldDB" id="A0A6N2TXD4"/>
<reference evidence="1" key="1">
    <citation type="submission" date="2019-11" db="EMBL/GenBank/DDBJ databases">
        <authorList>
            <person name="Feng L."/>
        </authorList>
    </citation>
    <scope>NUCLEOTIDE SEQUENCE</scope>
    <source>
        <strain evidence="1">CAmalonaticusLFYP1</strain>
    </source>
</reference>
<accession>A0A6N2TXD4</accession>
<dbReference type="RefSeq" id="WP_156595101.1">
    <property type="nucleotide sequence ID" value="NZ_CACRTI010000004.1"/>
</dbReference>
<dbReference type="EMBL" id="CACRTI010000004">
    <property type="protein sequence ID" value="VYT10654.1"/>
    <property type="molecule type" value="Genomic_DNA"/>
</dbReference>
<evidence type="ECO:0000313" key="1">
    <source>
        <dbReference type="EMBL" id="VYT10654.1"/>
    </source>
</evidence>
<gene>
    <name evidence="1" type="ORF">CALFYP1_02780</name>
</gene>
<protein>
    <submittedName>
        <fullName evidence="1">Uncharacterized protein</fullName>
    </submittedName>
</protein>